<keyword evidence="3 7" id="KW-0813">Transport</keyword>
<dbReference type="InterPro" id="IPR036259">
    <property type="entry name" value="MFS_trans_sf"/>
</dbReference>
<evidence type="ECO:0000256" key="7">
    <source>
        <dbReference type="RuleBase" id="RU003346"/>
    </source>
</evidence>
<feature type="transmembrane region" description="Helical" evidence="8">
    <location>
        <begin position="189"/>
        <end position="208"/>
    </location>
</feature>
<dbReference type="PROSITE" id="PS00217">
    <property type="entry name" value="SUGAR_TRANSPORT_2"/>
    <property type="match status" value="1"/>
</dbReference>
<dbReference type="GO" id="GO:0016020">
    <property type="term" value="C:membrane"/>
    <property type="evidence" value="ECO:0007669"/>
    <property type="project" value="UniProtKB-SubCell"/>
</dbReference>
<dbReference type="AlphaFoldDB" id="A0A6B2L2U1"/>
<reference evidence="10" key="1">
    <citation type="journal article" date="2020" name="J. Eukaryot. Microbiol.">
        <title>De novo Sequencing, Assembly and Annotation of the Transcriptome for the Free-Living Testate Amoeba Arcella intermedia.</title>
        <authorList>
            <person name="Ribeiro G.M."/>
            <person name="Porfirio-Sousa A.L."/>
            <person name="Maurer-Alcala X.X."/>
            <person name="Katz L.A."/>
            <person name="Lahr D.J.G."/>
        </authorList>
    </citation>
    <scope>NUCLEOTIDE SEQUENCE</scope>
</reference>
<proteinExistence type="inferred from homology"/>
<dbReference type="GO" id="GO:0022857">
    <property type="term" value="F:transmembrane transporter activity"/>
    <property type="evidence" value="ECO:0007669"/>
    <property type="project" value="InterPro"/>
</dbReference>
<keyword evidence="5 8" id="KW-1133">Transmembrane helix</keyword>
<dbReference type="InterPro" id="IPR005828">
    <property type="entry name" value="MFS_sugar_transport-like"/>
</dbReference>
<feature type="transmembrane region" description="Helical" evidence="8">
    <location>
        <begin position="155"/>
        <end position="177"/>
    </location>
</feature>
<feature type="transmembrane region" description="Helical" evidence="8">
    <location>
        <begin position="402"/>
        <end position="423"/>
    </location>
</feature>
<dbReference type="InterPro" id="IPR003663">
    <property type="entry name" value="Sugar/inositol_transpt"/>
</dbReference>
<comment type="similarity">
    <text evidence="2 7">Belongs to the major facilitator superfamily. Sugar transporter (TC 2.A.1.1) family.</text>
</comment>
<dbReference type="NCBIfam" id="TIGR00879">
    <property type="entry name" value="SP"/>
    <property type="match status" value="1"/>
</dbReference>
<evidence type="ECO:0000313" key="10">
    <source>
        <dbReference type="EMBL" id="NDV31259.1"/>
    </source>
</evidence>
<feature type="transmembrane region" description="Helical" evidence="8">
    <location>
        <begin position="69"/>
        <end position="89"/>
    </location>
</feature>
<dbReference type="InterPro" id="IPR005829">
    <property type="entry name" value="Sugar_transporter_CS"/>
</dbReference>
<dbReference type="Gene3D" id="1.20.1250.20">
    <property type="entry name" value="MFS general substrate transporter like domains"/>
    <property type="match status" value="1"/>
</dbReference>
<evidence type="ECO:0000256" key="2">
    <source>
        <dbReference type="ARBA" id="ARBA00010992"/>
    </source>
</evidence>
<dbReference type="PANTHER" id="PTHR48020">
    <property type="entry name" value="PROTON MYO-INOSITOL COTRANSPORTER"/>
    <property type="match status" value="1"/>
</dbReference>
<feature type="transmembrane region" description="Helical" evidence="8">
    <location>
        <begin position="120"/>
        <end position="143"/>
    </location>
</feature>
<feature type="transmembrane region" description="Helical" evidence="8">
    <location>
        <begin position="310"/>
        <end position="332"/>
    </location>
</feature>
<comment type="subcellular location">
    <subcellularLocation>
        <location evidence="1">Membrane</location>
        <topology evidence="1">Multi-pass membrane protein</topology>
    </subcellularLocation>
</comment>
<dbReference type="Pfam" id="PF00083">
    <property type="entry name" value="Sugar_tr"/>
    <property type="match status" value="1"/>
</dbReference>
<name>A0A6B2L2U1_9EUKA</name>
<dbReference type="PRINTS" id="PR00171">
    <property type="entry name" value="SUGRTRNSPORT"/>
</dbReference>
<feature type="transmembrane region" description="Helical" evidence="8">
    <location>
        <begin position="367"/>
        <end position="390"/>
    </location>
</feature>
<evidence type="ECO:0000259" key="9">
    <source>
        <dbReference type="PROSITE" id="PS50850"/>
    </source>
</evidence>
<evidence type="ECO:0000256" key="6">
    <source>
        <dbReference type="ARBA" id="ARBA00023136"/>
    </source>
</evidence>
<dbReference type="InterPro" id="IPR050814">
    <property type="entry name" value="Myo-inositol_Transporter"/>
</dbReference>
<keyword evidence="6 8" id="KW-0472">Membrane</keyword>
<evidence type="ECO:0000256" key="3">
    <source>
        <dbReference type="ARBA" id="ARBA00022448"/>
    </source>
</evidence>
<dbReference type="EMBL" id="GIBP01002290">
    <property type="protein sequence ID" value="NDV31259.1"/>
    <property type="molecule type" value="Transcribed_RNA"/>
</dbReference>
<evidence type="ECO:0000256" key="4">
    <source>
        <dbReference type="ARBA" id="ARBA00022692"/>
    </source>
</evidence>
<evidence type="ECO:0000256" key="1">
    <source>
        <dbReference type="ARBA" id="ARBA00004141"/>
    </source>
</evidence>
<feature type="transmembrane region" description="Helical" evidence="8">
    <location>
        <begin position="31"/>
        <end position="57"/>
    </location>
</feature>
<feature type="transmembrane region" description="Helical" evidence="8">
    <location>
        <begin position="272"/>
        <end position="294"/>
    </location>
</feature>
<dbReference type="SUPFAM" id="SSF103473">
    <property type="entry name" value="MFS general substrate transporter"/>
    <property type="match status" value="1"/>
</dbReference>
<feature type="domain" description="Major facilitator superfamily (MFS) profile" evidence="9">
    <location>
        <begin position="31"/>
        <end position="457"/>
    </location>
</feature>
<feature type="transmembrane region" description="Helical" evidence="8">
    <location>
        <begin position="96"/>
        <end position="114"/>
    </location>
</feature>
<dbReference type="PROSITE" id="PS50850">
    <property type="entry name" value="MFS"/>
    <property type="match status" value="1"/>
</dbReference>
<evidence type="ECO:0000256" key="8">
    <source>
        <dbReference type="SAM" id="Phobius"/>
    </source>
</evidence>
<feature type="transmembrane region" description="Helical" evidence="8">
    <location>
        <begin position="435"/>
        <end position="453"/>
    </location>
</feature>
<evidence type="ECO:0000256" key="5">
    <source>
        <dbReference type="ARBA" id="ARBA00022989"/>
    </source>
</evidence>
<accession>A0A6B2L2U1</accession>
<dbReference type="PROSITE" id="PS00216">
    <property type="entry name" value="SUGAR_TRANSPORT_1"/>
    <property type="match status" value="2"/>
</dbReference>
<protein>
    <recommendedName>
        <fullName evidence="9">Major facilitator superfamily (MFS) profile domain-containing protein</fullName>
    </recommendedName>
</protein>
<feature type="transmembrane region" description="Helical" evidence="8">
    <location>
        <begin position="339"/>
        <end position="361"/>
    </location>
</feature>
<organism evidence="10">
    <name type="scientific">Arcella intermedia</name>
    <dbReference type="NCBI Taxonomy" id="1963864"/>
    <lineage>
        <taxon>Eukaryota</taxon>
        <taxon>Amoebozoa</taxon>
        <taxon>Tubulinea</taxon>
        <taxon>Elardia</taxon>
        <taxon>Arcellinida</taxon>
        <taxon>Sphaerothecina</taxon>
        <taxon>Arcellidae</taxon>
        <taxon>Arcella</taxon>
    </lineage>
</organism>
<keyword evidence="4 8" id="KW-0812">Transmembrane</keyword>
<sequence length="483" mass="52959">MEDRIVDVSSFSIRRAWGSLTPSNQKVLLKCLLVTSLSSLVLGYDIGIFSGVILFIQKDFNLSEVQIEILAGSTHLIAALGAIVAGIIADKFGRKITLFISSFIFMFGSLVAALSNDFWALLIGRLILGIGIGFGLLNGPLYTGEISPTTLRGSLVTITEIAINVGILLGYLINFAFARWIPENLSWRFMLGVGFLPPLITLPFSCVIPESPRWLLAQHSTEATEEAHYNLKLILPNHDEIQERIDEITELLKLRKPSFLELFRRDSPHLKMLLIGFGIAFFQQGSGIEAAVYYTPITLEKAGITDQTQLLGVTLGIGVVKLLFIFVALFLMDRVGRRILLLVGSAGLVLSLAILSTAFFINASPIVAIVGQFIFIASFSLGFGPAMWVFASEIYPAYLRGIAQSIGIAINRLISGLVAISFLSLSKAITTAGSYVFFGAIAFLGLVFVFFVVPETKGKSLEEIERDFIKNTEQKTWQKTETQ</sequence>
<dbReference type="PANTHER" id="PTHR48020:SF49">
    <property type="entry name" value="SUGAR TRANSPORTER"/>
    <property type="match status" value="1"/>
</dbReference>
<dbReference type="InterPro" id="IPR020846">
    <property type="entry name" value="MFS_dom"/>
</dbReference>